<reference evidence="2" key="1">
    <citation type="submission" date="2018-10" db="EMBL/GenBank/DDBJ databases">
        <title>Hidden diversity of soil giant viruses.</title>
        <authorList>
            <person name="Schulz F."/>
            <person name="Alteio L."/>
            <person name="Goudeau D."/>
            <person name="Ryan E.M."/>
            <person name="Malmstrom R.R."/>
            <person name="Blanchard J."/>
            <person name="Woyke T."/>
        </authorList>
    </citation>
    <scope>NUCLEOTIDE SEQUENCE</scope>
    <source>
        <strain evidence="2">TEV1</strain>
    </source>
</reference>
<organism evidence="2">
    <name type="scientific">Terrestrivirus sp</name>
    <dbReference type="NCBI Taxonomy" id="2487775"/>
    <lineage>
        <taxon>Viruses</taxon>
        <taxon>Varidnaviria</taxon>
        <taxon>Bamfordvirae</taxon>
        <taxon>Nucleocytoviricota</taxon>
        <taxon>Megaviricetes</taxon>
        <taxon>Imitervirales</taxon>
        <taxon>Mimiviridae</taxon>
        <taxon>Klosneuvirinae</taxon>
    </lineage>
</organism>
<name>A0A3G4ZPU7_9VIRU</name>
<accession>A0A3G4ZPU7</accession>
<proteinExistence type="predicted"/>
<keyword evidence="1" id="KW-0812">Transmembrane</keyword>
<gene>
    <name evidence="2" type="ORF">Terrestrivirus1_343</name>
</gene>
<evidence type="ECO:0000313" key="2">
    <source>
        <dbReference type="EMBL" id="AYV75469.1"/>
    </source>
</evidence>
<feature type="transmembrane region" description="Helical" evidence="1">
    <location>
        <begin position="116"/>
        <end position="137"/>
    </location>
</feature>
<feature type="transmembrane region" description="Helical" evidence="1">
    <location>
        <begin position="216"/>
        <end position="239"/>
    </location>
</feature>
<dbReference type="EMBL" id="MK071979">
    <property type="protein sequence ID" value="AYV75469.1"/>
    <property type="molecule type" value="Genomic_DNA"/>
</dbReference>
<keyword evidence="1" id="KW-1133">Transmembrane helix</keyword>
<sequence length="278" mass="31595">MSHILYFDEETKQYTQISSNHLHPDIISTFGIKPTHKQSQSYGVGTYHTYPSAPPMDKYPDTNQLISFASDDDTIQHTYQGRNAGTQTHLTSFANKNNTKNHKKEVKTVDKQQKGYCMSIYMTLVSFAFATLCFSVLLDMFDCGDNPSVGLSMRNYFYVAGGIITFFNIIQLFFFHSQTAITNLFVTFLYIMCNGLYCVYGGIILSDNNKRCPDVYHVYIAFYVSYIFTILNTFVVSFCNMDKSISEKNLSDEEKNGTYPTPTTTSLLSAHHVSELSK</sequence>
<feature type="transmembrane region" description="Helical" evidence="1">
    <location>
        <begin position="157"/>
        <end position="175"/>
    </location>
</feature>
<evidence type="ECO:0000256" key="1">
    <source>
        <dbReference type="SAM" id="Phobius"/>
    </source>
</evidence>
<protein>
    <submittedName>
        <fullName evidence="2">Uncharacterized protein</fullName>
    </submittedName>
</protein>
<feature type="transmembrane region" description="Helical" evidence="1">
    <location>
        <begin position="182"/>
        <end position="204"/>
    </location>
</feature>
<keyword evidence="1" id="KW-0472">Membrane</keyword>